<dbReference type="SUPFAM" id="SSF50729">
    <property type="entry name" value="PH domain-like"/>
    <property type="match status" value="1"/>
</dbReference>
<dbReference type="PANTHER" id="PTHR31606:SF1">
    <property type="entry name" value="WW DOMAIN BINDING PROTEIN 2, ISOFORM E"/>
    <property type="match status" value="1"/>
</dbReference>
<name>F4X266_ACREC</name>
<sequence length="441" mass="48222">MSLNTAHTNGGVLLHSGECIILFSDNVNMEFHGQEQPEFIGKKHGRLYLTTHRMIFNAKDHKEKMQSFSFPFITLSEVGLEQPVFGANYIGGKCRAQPNGNWIGECKFKLRFKSGGAVEFAQALLRAAAMAQRNGPANDAPPPYTPPLSDWYPAQPSAYQPPPTGYYGWMPPTNVFPDVPPGNTVFMTDSPPPYPGIQPGYGYASGPQHQGAGAAVGQPGAPPGWANPNYNSQPMSHAGAYPGGYGQPPYSDAKAAEAAQSAYYDPNRPQCAYVPPPEYYNKNDKASIATLAIQDEATSISILVAEELQVGILVTTQSGQAQLFKYQPNGHTKPVKPSLNIAVAADINQKETIQQIPILAGHLTEDEKLLLAYGSYFNLTFEKVMPDFSDKVQCLIRSERLDTKKSKERKEETISKVKPTAIEEDVEYLAPGNIFRNYVSS</sequence>
<dbReference type="OrthoDB" id="30195at2759"/>
<dbReference type="eggNOG" id="KOG3294">
    <property type="taxonomic scope" value="Eukaryota"/>
</dbReference>
<dbReference type="InterPro" id="IPR004182">
    <property type="entry name" value="GRAM"/>
</dbReference>
<dbReference type="FunCoup" id="F4X266">
    <property type="interactions" value="1248"/>
</dbReference>
<dbReference type="STRING" id="103372.F4X266"/>
<dbReference type="Pfam" id="PF02893">
    <property type="entry name" value="GRAM"/>
    <property type="match status" value="1"/>
</dbReference>
<dbReference type="GO" id="GO:0005634">
    <property type="term" value="C:nucleus"/>
    <property type="evidence" value="ECO:0007669"/>
    <property type="project" value="TreeGrafter"/>
</dbReference>
<protein>
    <submittedName>
        <fullName evidence="2">WW domain-binding protein 2</fullName>
    </submittedName>
</protein>
<keyword evidence="3" id="KW-1185">Reference proteome</keyword>
<gene>
    <name evidence="2" type="ORF">G5I_12388</name>
</gene>
<dbReference type="GO" id="GO:0031490">
    <property type="term" value="F:chromatin DNA binding"/>
    <property type="evidence" value="ECO:0007669"/>
    <property type="project" value="TreeGrafter"/>
</dbReference>
<accession>F4X266</accession>
<dbReference type="Gene3D" id="2.30.29.30">
    <property type="entry name" value="Pleckstrin-homology domain (PH domain)/Phosphotyrosine-binding domain (PTB)"/>
    <property type="match status" value="1"/>
</dbReference>
<dbReference type="InParanoid" id="F4X266"/>
<evidence type="ECO:0000313" key="3">
    <source>
        <dbReference type="Proteomes" id="UP000007755"/>
    </source>
</evidence>
<dbReference type="InterPro" id="IPR011993">
    <property type="entry name" value="PH-like_dom_sf"/>
</dbReference>
<evidence type="ECO:0000313" key="2">
    <source>
        <dbReference type="EMBL" id="EGI59482.1"/>
    </source>
</evidence>
<dbReference type="EMBL" id="GL888565">
    <property type="protein sequence ID" value="EGI59482.1"/>
    <property type="molecule type" value="Genomic_DNA"/>
</dbReference>
<dbReference type="GO" id="GO:0003713">
    <property type="term" value="F:transcription coactivator activity"/>
    <property type="evidence" value="ECO:0007669"/>
    <property type="project" value="InterPro"/>
</dbReference>
<dbReference type="InterPro" id="IPR044852">
    <property type="entry name" value="WBP2-like"/>
</dbReference>
<proteinExistence type="predicted"/>
<dbReference type="Proteomes" id="UP000007755">
    <property type="component" value="Unassembled WGS sequence"/>
</dbReference>
<dbReference type="CDD" id="cd13214">
    <property type="entry name" value="PH-GRAM_WBP2"/>
    <property type="match status" value="1"/>
</dbReference>
<dbReference type="AlphaFoldDB" id="F4X266"/>
<dbReference type="FunFam" id="2.30.29.30:FF:000338">
    <property type="entry name" value="Uncharacterized protein, isoform D"/>
    <property type="match status" value="1"/>
</dbReference>
<organism evidence="3">
    <name type="scientific">Acromyrmex echinatior</name>
    <name type="common">Panamanian leafcutter ant</name>
    <name type="synonym">Acromyrmex octospinosus echinatior</name>
    <dbReference type="NCBI Taxonomy" id="103372"/>
    <lineage>
        <taxon>Eukaryota</taxon>
        <taxon>Metazoa</taxon>
        <taxon>Ecdysozoa</taxon>
        <taxon>Arthropoda</taxon>
        <taxon>Hexapoda</taxon>
        <taxon>Insecta</taxon>
        <taxon>Pterygota</taxon>
        <taxon>Neoptera</taxon>
        <taxon>Endopterygota</taxon>
        <taxon>Hymenoptera</taxon>
        <taxon>Apocrita</taxon>
        <taxon>Aculeata</taxon>
        <taxon>Formicoidea</taxon>
        <taxon>Formicidae</taxon>
        <taxon>Myrmicinae</taxon>
        <taxon>Acromyrmex</taxon>
    </lineage>
</organism>
<reference evidence="2" key="1">
    <citation type="submission" date="2011-02" db="EMBL/GenBank/DDBJ databases">
        <title>The genome of the leaf-cutting ant Acromyrmex echinatior suggests key adaptations to social evolution and fungus farming.</title>
        <authorList>
            <person name="Nygaard S."/>
            <person name="Zhang G."/>
        </authorList>
    </citation>
    <scope>NUCLEOTIDE SEQUENCE</scope>
</reference>
<dbReference type="PANTHER" id="PTHR31606">
    <property type="entry name" value="WW DOMAIN BINDING PROTEIN 2, ISOFORM E"/>
    <property type="match status" value="1"/>
</dbReference>
<dbReference type="eggNOG" id="KOG4547">
    <property type="taxonomic scope" value="Eukaryota"/>
</dbReference>
<evidence type="ECO:0000259" key="1">
    <source>
        <dbReference type="Pfam" id="PF02893"/>
    </source>
</evidence>
<feature type="domain" description="GRAM" evidence="1">
    <location>
        <begin position="38"/>
        <end position="128"/>
    </location>
</feature>